<comment type="pathway">
    <text evidence="2 8">Amino-acid biosynthesis; L-tryptophan biosynthesis; L-tryptophan from chorismate: step 4/5.</text>
</comment>
<evidence type="ECO:0000313" key="10">
    <source>
        <dbReference type="EMBL" id="MBM7693856.1"/>
    </source>
</evidence>
<sequence length="259" mass="28708">MKDYLEPILEEKRKKLSQLSNASSSQRLPAATATLKQALEQGFSIIAEFKRASPSKGEINPDADPAEVTSLYEEAGADAVSVLTEETFFKGSLQDLEMVRKQVKLPILCKDFILEKRQIDEARHSGANIILLIVRALSDTNLRDLYDYAEFQGLEVLVEVHDKNELQRALAIGAAIIGINNRNLTTFEIDLSVTEQLAKAAKECGAFVISESGITSLEDCERVIRAGADGILVGEAFMRQDNPKELIAQMKKLRKRKSL</sequence>
<dbReference type="InterPro" id="IPR013785">
    <property type="entry name" value="Aldolase_TIM"/>
</dbReference>
<gene>
    <name evidence="8" type="primary">trpC</name>
    <name evidence="10" type="ORF">JOC77_003300</name>
</gene>
<dbReference type="InterPro" id="IPR001468">
    <property type="entry name" value="Indole-3-GlycerolPSynthase_CS"/>
</dbReference>
<dbReference type="InterPro" id="IPR011060">
    <property type="entry name" value="RibuloseP-bd_barrel"/>
</dbReference>
<comment type="catalytic activity">
    <reaction evidence="1 8">
        <text>1-(2-carboxyphenylamino)-1-deoxy-D-ribulose 5-phosphate + H(+) = (1S,2R)-1-C-(indol-3-yl)glycerol 3-phosphate + CO2 + H2O</text>
        <dbReference type="Rhea" id="RHEA:23476"/>
        <dbReference type="ChEBI" id="CHEBI:15377"/>
        <dbReference type="ChEBI" id="CHEBI:15378"/>
        <dbReference type="ChEBI" id="CHEBI:16526"/>
        <dbReference type="ChEBI" id="CHEBI:58613"/>
        <dbReference type="ChEBI" id="CHEBI:58866"/>
        <dbReference type="EC" id="4.1.1.48"/>
    </reaction>
</comment>
<dbReference type="Proteomes" id="UP000823486">
    <property type="component" value="Unassembled WGS sequence"/>
</dbReference>
<keyword evidence="6 8" id="KW-0057">Aromatic amino acid biosynthesis</keyword>
<evidence type="ECO:0000256" key="2">
    <source>
        <dbReference type="ARBA" id="ARBA00004696"/>
    </source>
</evidence>
<keyword evidence="3 8" id="KW-0028">Amino-acid biosynthesis</keyword>
<keyword evidence="7 8" id="KW-0456">Lyase</keyword>
<dbReference type="Gene3D" id="3.20.20.70">
    <property type="entry name" value="Aldolase class I"/>
    <property type="match status" value="1"/>
</dbReference>
<dbReference type="NCBIfam" id="NF001377">
    <property type="entry name" value="PRK00278.2-4"/>
    <property type="match status" value="1"/>
</dbReference>
<dbReference type="PANTHER" id="PTHR22854:SF2">
    <property type="entry name" value="INDOLE-3-GLYCEROL-PHOSPHATE SYNTHASE"/>
    <property type="match status" value="1"/>
</dbReference>
<evidence type="ECO:0000256" key="6">
    <source>
        <dbReference type="ARBA" id="ARBA00023141"/>
    </source>
</evidence>
<dbReference type="CDD" id="cd00331">
    <property type="entry name" value="IGPS"/>
    <property type="match status" value="1"/>
</dbReference>
<dbReference type="HAMAP" id="MF_00134_A">
    <property type="entry name" value="IGPS_A"/>
    <property type="match status" value="1"/>
</dbReference>
<dbReference type="InterPro" id="IPR045186">
    <property type="entry name" value="Indole-3-glycerol_P_synth"/>
</dbReference>
<keyword evidence="4 8" id="KW-0210">Decarboxylase</keyword>
<dbReference type="InterPro" id="IPR013798">
    <property type="entry name" value="Indole-3-glycerol_P_synth_dom"/>
</dbReference>
<keyword evidence="5 8" id="KW-0822">Tryptophan biosynthesis</keyword>
<organism evidence="10 11">
    <name type="scientific">Peribacillus deserti</name>
    <dbReference type="NCBI Taxonomy" id="673318"/>
    <lineage>
        <taxon>Bacteria</taxon>
        <taxon>Bacillati</taxon>
        <taxon>Bacillota</taxon>
        <taxon>Bacilli</taxon>
        <taxon>Bacillales</taxon>
        <taxon>Bacillaceae</taxon>
        <taxon>Peribacillus</taxon>
    </lineage>
</organism>
<dbReference type="EMBL" id="JAFBFI010000016">
    <property type="protein sequence ID" value="MBM7693856.1"/>
    <property type="molecule type" value="Genomic_DNA"/>
</dbReference>
<dbReference type="PANTHER" id="PTHR22854">
    <property type="entry name" value="TRYPTOPHAN BIOSYNTHESIS PROTEIN"/>
    <property type="match status" value="1"/>
</dbReference>
<name>A0ABS2QL11_9BACI</name>
<evidence type="ECO:0000259" key="9">
    <source>
        <dbReference type="Pfam" id="PF00218"/>
    </source>
</evidence>
<evidence type="ECO:0000256" key="3">
    <source>
        <dbReference type="ARBA" id="ARBA00022605"/>
    </source>
</evidence>
<evidence type="ECO:0000256" key="4">
    <source>
        <dbReference type="ARBA" id="ARBA00022793"/>
    </source>
</evidence>
<dbReference type="RefSeq" id="WP_204544968.1">
    <property type="nucleotide sequence ID" value="NZ_JAFBFI010000016.1"/>
</dbReference>
<protein>
    <recommendedName>
        <fullName evidence="8">Indole-3-glycerol phosphate synthase</fullName>
        <shortName evidence="8">IGPS</shortName>
        <ecNumber evidence="8">4.1.1.48</ecNumber>
    </recommendedName>
</protein>
<evidence type="ECO:0000256" key="8">
    <source>
        <dbReference type="HAMAP-Rule" id="MF_00134"/>
    </source>
</evidence>
<comment type="caution">
    <text evidence="10">The sequence shown here is derived from an EMBL/GenBank/DDBJ whole genome shotgun (WGS) entry which is preliminary data.</text>
</comment>
<evidence type="ECO:0000256" key="5">
    <source>
        <dbReference type="ARBA" id="ARBA00022822"/>
    </source>
</evidence>
<comment type="similarity">
    <text evidence="8">Belongs to the TrpC family.</text>
</comment>
<evidence type="ECO:0000256" key="7">
    <source>
        <dbReference type="ARBA" id="ARBA00023239"/>
    </source>
</evidence>
<feature type="domain" description="Indole-3-glycerol phosphate synthase" evidence="9">
    <location>
        <begin position="8"/>
        <end position="249"/>
    </location>
</feature>
<dbReference type="EC" id="4.1.1.48" evidence="8"/>
<evidence type="ECO:0000256" key="1">
    <source>
        <dbReference type="ARBA" id="ARBA00001633"/>
    </source>
</evidence>
<evidence type="ECO:0000313" key="11">
    <source>
        <dbReference type="Proteomes" id="UP000823486"/>
    </source>
</evidence>
<accession>A0ABS2QL11</accession>
<dbReference type="PROSITE" id="PS00614">
    <property type="entry name" value="IGPS"/>
    <property type="match status" value="1"/>
</dbReference>
<reference evidence="10 11" key="1">
    <citation type="submission" date="2021-01" db="EMBL/GenBank/DDBJ databases">
        <title>Genomic Encyclopedia of Type Strains, Phase IV (KMG-IV): sequencing the most valuable type-strain genomes for metagenomic binning, comparative biology and taxonomic classification.</title>
        <authorList>
            <person name="Goeker M."/>
        </authorList>
    </citation>
    <scope>NUCLEOTIDE SEQUENCE [LARGE SCALE GENOMIC DNA]</scope>
    <source>
        <strain evidence="10 11">DSM 105482</strain>
    </source>
</reference>
<dbReference type="Pfam" id="PF00218">
    <property type="entry name" value="IGPS"/>
    <property type="match status" value="1"/>
</dbReference>
<proteinExistence type="inferred from homology"/>
<dbReference type="HAMAP" id="MF_00134_B">
    <property type="entry name" value="IGPS_B"/>
    <property type="match status" value="1"/>
</dbReference>
<dbReference type="SUPFAM" id="SSF51366">
    <property type="entry name" value="Ribulose-phoshate binding barrel"/>
    <property type="match status" value="1"/>
</dbReference>
<keyword evidence="11" id="KW-1185">Reference proteome</keyword>